<dbReference type="RefSeq" id="WP_341368834.1">
    <property type="nucleotide sequence ID" value="NZ_CP150951.2"/>
</dbReference>
<protein>
    <recommendedName>
        <fullName evidence="4">DUF2127 domain-containing protein</fullName>
    </recommendedName>
</protein>
<proteinExistence type="predicted"/>
<keyword evidence="1" id="KW-1133">Transmembrane helix</keyword>
<evidence type="ECO:0000313" key="2">
    <source>
        <dbReference type="EMBL" id="WZC50733.1"/>
    </source>
</evidence>
<keyword evidence="1" id="KW-0812">Transmembrane</keyword>
<reference evidence="3" key="1">
    <citation type="submission" date="2024-04" db="EMBL/GenBank/DDBJ databases">
        <title>Phylogenomic analyses of a clade within the roseobacter group suggest taxonomic reassignments of species of the genera Aestuariivita, Citreicella, Loktanella, Nautella, Pelagibaca, Ruegeria, Thalassobius, Thiobacimonas and Tropicibacter, and the proposal o.</title>
        <authorList>
            <person name="Jeon C.O."/>
        </authorList>
    </citation>
    <scope>NUCLEOTIDE SEQUENCE [LARGE SCALE GENOMIC DNA]</scope>
    <source>
        <strain evidence="3">BS5-3</strain>
    </source>
</reference>
<feature type="transmembrane region" description="Helical" evidence="1">
    <location>
        <begin position="80"/>
        <end position="103"/>
    </location>
</feature>
<evidence type="ECO:0008006" key="4">
    <source>
        <dbReference type="Google" id="ProtNLM"/>
    </source>
</evidence>
<feature type="transmembrane region" description="Helical" evidence="1">
    <location>
        <begin position="26"/>
        <end position="59"/>
    </location>
</feature>
<keyword evidence="3" id="KW-1185">Reference proteome</keyword>
<feature type="transmembrane region" description="Helical" evidence="1">
    <location>
        <begin position="138"/>
        <end position="160"/>
    </location>
</feature>
<organism evidence="2 3">
    <name type="scientific">Yoonia phaeophyticola</name>
    <dbReference type="NCBI Taxonomy" id="3137369"/>
    <lineage>
        <taxon>Bacteria</taxon>
        <taxon>Pseudomonadati</taxon>
        <taxon>Pseudomonadota</taxon>
        <taxon>Alphaproteobacteria</taxon>
        <taxon>Rhodobacterales</taxon>
        <taxon>Paracoccaceae</taxon>
        <taxon>Yoonia</taxon>
    </lineage>
</organism>
<feature type="transmembrane region" description="Helical" evidence="1">
    <location>
        <begin position="109"/>
        <end position="131"/>
    </location>
</feature>
<gene>
    <name evidence="2" type="ORF">AABB29_09035</name>
</gene>
<evidence type="ECO:0000313" key="3">
    <source>
        <dbReference type="Proteomes" id="UP001440612"/>
    </source>
</evidence>
<dbReference type="Proteomes" id="UP001440612">
    <property type="component" value="Chromosome"/>
</dbReference>
<name>A0ABZ2V9H7_9RHOB</name>
<sequence length="169" mass="19102">MEFWADIADWAWARHHNELSWYTRPLIMLAFCAAAWFRSLIGTIALAVFFPISAVIFPAPDIPKPYVIDFLQKEREMLEGLTLLGWVGFVSAVVIFLWLLAAAFWKRSFWYGLAVANLGALAKLGVSIFLWKDIGNTAILPTITTAVVFDGGVIAIWAWLRNRRGQEGR</sequence>
<dbReference type="EMBL" id="CP150951">
    <property type="protein sequence ID" value="WZC50733.1"/>
    <property type="molecule type" value="Genomic_DNA"/>
</dbReference>
<evidence type="ECO:0000256" key="1">
    <source>
        <dbReference type="SAM" id="Phobius"/>
    </source>
</evidence>
<keyword evidence="1" id="KW-0472">Membrane</keyword>
<accession>A0ABZ2V9H7</accession>